<keyword evidence="2" id="KW-0813">Transport</keyword>
<feature type="region of interest" description="Disordered" evidence="6">
    <location>
        <begin position="627"/>
        <end position="648"/>
    </location>
</feature>
<evidence type="ECO:0000256" key="1">
    <source>
        <dbReference type="ARBA" id="ARBA00004141"/>
    </source>
</evidence>
<dbReference type="CDD" id="cd17330">
    <property type="entry name" value="MFS_SLC46_TetA_like"/>
    <property type="match status" value="1"/>
</dbReference>
<dbReference type="SUPFAM" id="SSF103473">
    <property type="entry name" value="MFS general substrate transporter"/>
    <property type="match status" value="1"/>
</dbReference>
<evidence type="ECO:0000256" key="5">
    <source>
        <dbReference type="ARBA" id="ARBA00023136"/>
    </source>
</evidence>
<dbReference type="Proteomes" id="UP000038009">
    <property type="component" value="Unassembled WGS sequence"/>
</dbReference>
<feature type="transmembrane region" description="Helical" evidence="7">
    <location>
        <begin position="498"/>
        <end position="519"/>
    </location>
</feature>
<dbReference type="PANTHER" id="PTHR23504:SF15">
    <property type="entry name" value="MAJOR FACILITATOR SUPERFAMILY (MFS) PROFILE DOMAIN-CONTAINING PROTEIN"/>
    <property type="match status" value="1"/>
</dbReference>
<feature type="transmembrane region" description="Helical" evidence="7">
    <location>
        <begin position="42"/>
        <end position="63"/>
    </location>
</feature>
<dbReference type="Pfam" id="PF07690">
    <property type="entry name" value="MFS_1"/>
    <property type="match status" value="1"/>
</dbReference>
<keyword evidence="3 7" id="KW-0812">Transmembrane</keyword>
<feature type="transmembrane region" description="Helical" evidence="7">
    <location>
        <begin position="364"/>
        <end position="382"/>
    </location>
</feature>
<dbReference type="AlphaFoldDB" id="A0A0N1PGE0"/>
<evidence type="ECO:0000256" key="4">
    <source>
        <dbReference type="ARBA" id="ARBA00022989"/>
    </source>
</evidence>
<feature type="compositionally biased region" description="Basic and acidic residues" evidence="6">
    <location>
        <begin position="1"/>
        <end position="10"/>
    </location>
</feature>
<proteinExistence type="predicted"/>
<dbReference type="EMBL" id="LJSK01000008">
    <property type="protein sequence ID" value="KPI90233.1"/>
    <property type="molecule type" value="Genomic_DNA"/>
</dbReference>
<dbReference type="OrthoDB" id="419616at2759"/>
<feature type="transmembrane region" description="Helical" evidence="7">
    <location>
        <begin position="394"/>
        <end position="416"/>
    </location>
</feature>
<feature type="transmembrane region" description="Helical" evidence="7">
    <location>
        <begin position="468"/>
        <end position="486"/>
    </location>
</feature>
<dbReference type="InterPro" id="IPR036259">
    <property type="entry name" value="MFS_trans_sf"/>
</dbReference>
<organism evidence="8 9">
    <name type="scientific">Leptomonas seymouri</name>
    <dbReference type="NCBI Taxonomy" id="5684"/>
    <lineage>
        <taxon>Eukaryota</taxon>
        <taxon>Discoba</taxon>
        <taxon>Euglenozoa</taxon>
        <taxon>Kinetoplastea</taxon>
        <taxon>Metakinetoplastina</taxon>
        <taxon>Trypanosomatida</taxon>
        <taxon>Trypanosomatidae</taxon>
        <taxon>Leishmaniinae</taxon>
        <taxon>Leptomonas</taxon>
    </lineage>
</organism>
<feature type="transmembrane region" description="Helical" evidence="7">
    <location>
        <begin position="212"/>
        <end position="234"/>
    </location>
</feature>
<feature type="region of interest" description="Disordered" evidence="6">
    <location>
        <begin position="669"/>
        <end position="691"/>
    </location>
</feature>
<reference evidence="8 9" key="1">
    <citation type="journal article" date="2015" name="PLoS Pathog.">
        <title>Leptomonas seymouri: Adaptations to the Dixenous Life Cycle Analyzed by Genome Sequencing, Transcriptome Profiling and Co-infection with Leishmania donovani.</title>
        <authorList>
            <person name="Kraeva N."/>
            <person name="Butenko A."/>
            <person name="Hlavacova J."/>
            <person name="Kostygov A."/>
            <person name="Myskova J."/>
            <person name="Grybchuk D."/>
            <person name="Lestinova T."/>
            <person name="Votypka J."/>
            <person name="Volf P."/>
            <person name="Opperdoes F."/>
            <person name="Flegontov P."/>
            <person name="Lukes J."/>
            <person name="Yurchenko V."/>
        </authorList>
    </citation>
    <scope>NUCLEOTIDE SEQUENCE [LARGE SCALE GENOMIC DNA]</scope>
    <source>
        <strain evidence="8 9">ATCC 30220</strain>
    </source>
</reference>
<feature type="transmembrane region" description="Helical" evidence="7">
    <location>
        <begin position="169"/>
        <end position="192"/>
    </location>
</feature>
<evidence type="ECO:0000256" key="6">
    <source>
        <dbReference type="SAM" id="MobiDB-lite"/>
    </source>
</evidence>
<evidence type="ECO:0000313" key="9">
    <source>
        <dbReference type="Proteomes" id="UP000038009"/>
    </source>
</evidence>
<feature type="transmembrane region" description="Helical" evidence="7">
    <location>
        <begin position="107"/>
        <end position="127"/>
    </location>
</feature>
<dbReference type="GO" id="GO:0022857">
    <property type="term" value="F:transmembrane transporter activity"/>
    <property type="evidence" value="ECO:0007669"/>
    <property type="project" value="InterPro"/>
</dbReference>
<feature type="transmembrane region" description="Helical" evidence="7">
    <location>
        <begin position="133"/>
        <end position="157"/>
    </location>
</feature>
<comment type="subcellular location">
    <subcellularLocation>
        <location evidence="1">Membrane</location>
        <topology evidence="1">Multi-pass membrane protein</topology>
    </subcellularLocation>
</comment>
<dbReference type="GO" id="GO:0016020">
    <property type="term" value="C:membrane"/>
    <property type="evidence" value="ECO:0007669"/>
    <property type="project" value="UniProtKB-SubCell"/>
</dbReference>
<accession>A0A0N1PGE0</accession>
<dbReference type="InterPro" id="IPR001958">
    <property type="entry name" value="Tet-R_TetA/multi-R_MdtG-like"/>
</dbReference>
<feature type="transmembrane region" description="Helical" evidence="7">
    <location>
        <begin position="75"/>
        <end position="95"/>
    </location>
</feature>
<name>A0A0N1PGE0_LEPSE</name>
<protein>
    <submittedName>
        <fullName evidence="8">Transporter-like protein</fullName>
    </submittedName>
</protein>
<gene>
    <name evidence="8" type="ORF">ABL78_0615</name>
</gene>
<dbReference type="PRINTS" id="PR01035">
    <property type="entry name" value="TCRTETA"/>
</dbReference>
<feature type="region of interest" description="Disordered" evidence="6">
    <location>
        <begin position="1"/>
        <end position="31"/>
    </location>
</feature>
<evidence type="ECO:0000256" key="3">
    <source>
        <dbReference type="ARBA" id="ARBA00022692"/>
    </source>
</evidence>
<dbReference type="VEuPathDB" id="TriTrypDB:Lsey_0008_0200"/>
<keyword evidence="5 7" id="KW-0472">Membrane</keyword>
<dbReference type="Gene3D" id="1.20.1250.20">
    <property type="entry name" value="MFS general substrate transporter like domains"/>
    <property type="match status" value="1"/>
</dbReference>
<evidence type="ECO:0000313" key="8">
    <source>
        <dbReference type="EMBL" id="KPI90233.1"/>
    </source>
</evidence>
<dbReference type="InterPro" id="IPR011701">
    <property type="entry name" value="MFS"/>
</dbReference>
<comment type="caution">
    <text evidence="8">The sequence shown here is derived from an EMBL/GenBank/DDBJ whole genome shotgun (WGS) entry which is preliminary data.</text>
</comment>
<dbReference type="PANTHER" id="PTHR23504">
    <property type="entry name" value="MAJOR FACILITATOR SUPERFAMILY DOMAIN-CONTAINING PROTEIN 10"/>
    <property type="match status" value="1"/>
</dbReference>
<keyword evidence="4 7" id="KW-1133">Transmembrane helix</keyword>
<dbReference type="OMA" id="RTIGPMV"/>
<evidence type="ECO:0000256" key="2">
    <source>
        <dbReference type="ARBA" id="ARBA00022448"/>
    </source>
</evidence>
<feature type="transmembrane region" description="Helical" evidence="7">
    <location>
        <begin position="322"/>
        <end position="344"/>
    </location>
</feature>
<keyword evidence="9" id="KW-1185">Reference proteome</keyword>
<sequence>MAGSKPDAKVKKAGSAAAEGSRRSSQKQHTVVKETPLPWGQLAILSVVLLTESICSTVLIPFTPSFVAYLQGWDIAFAGYAAGFPVGLFMLGQVLSGKMWSAVSDKVGRVIGINVGVMGCAICMFFFGLSGSIWTICFWRFVHGLVAGCSIIAKTMINDLTDSTNRAKGLALVSLTWGVGTLFGPTVGGFFYDPANTIGFSKTGFFARFPAFLPSLIVALYNLFSVVVSSLFLIESNKAARPLRDVLPPKIVKIFGPLIKLIQPKLPCDAVVEVTITSAEERAEGKTSASASVGRQSDAVAVNASSTPHHSFGFKQALMNPLLRRVLIISMLISCSDMTFAQIFPLWCAAPMQDGGLGLKPASIAKLVLVNSVPAVCANIVFAKMIQVIGGPILLWKISQVIYGVLTCIMPIATSMSPTAGFFYTMIAGMLRKVVECWSFGLIMLIVSLTAPPGKVGMMFGIQQSTSCMVRCGVPFIFAPLFAWSIRTGHKFPFNHYLTFLLCLAPLLMSAYMSHFVYIPSEGGHEDESEDVDSADAIEIEEGSNTRRSGGGSARGSVRSRFSFYGSVPRDTQAREPLLVNNSFANLANSFATNIIPGMPQNTILAVPVGSTLQVTGENANAMGLGEGCGSADSRDASSQEGDQVDSDAEYCSPDVEMAEVMAVTSGNGCEREGRRMCQRGNHSEDDELPV</sequence>
<evidence type="ECO:0000256" key="7">
    <source>
        <dbReference type="SAM" id="Phobius"/>
    </source>
</evidence>